<dbReference type="AlphaFoldDB" id="A0A2A6FCV5"/>
<name>A0A2A6FCV5_9HYPH</name>
<protein>
    <submittedName>
        <fullName evidence="1">Uncharacterized protein</fullName>
    </submittedName>
</protein>
<keyword evidence="2" id="KW-1185">Reference proteome</keyword>
<reference evidence="1 2" key="1">
    <citation type="submission" date="2017-09" db="EMBL/GenBank/DDBJ databases">
        <title>Mesorhizobum sanjuanii sp. nov. isolated from nodules of Lotus tenuis in saline-alkaline lowlands of Flooding Pampa.</title>
        <authorList>
            <person name="Sannazzaro A.I."/>
            <person name="Torres Tejerizo G.A."/>
            <person name="Fontana F."/>
            <person name="Cumpa Velazquez L.M."/>
            <person name="Hansen L."/>
            <person name="Pistorio M."/>
            <person name="Estrella M.J."/>
        </authorList>
    </citation>
    <scope>NUCLEOTIDE SEQUENCE [LARGE SCALE GENOMIC DNA]</scope>
    <source>
        <strain evidence="1 2">BSA136</strain>
    </source>
</reference>
<dbReference type="EMBL" id="NWQG01000124">
    <property type="protein sequence ID" value="PDQ19471.1"/>
    <property type="molecule type" value="Genomic_DNA"/>
</dbReference>
<evidence type="ECO:0000313" key="1">
    <source>
        <dbReference type="EMBL" id="PDQ19471.1"/>
    </source>
</evidence>
<gene>
    <name evidence="1" type="ORF">CN311_19335</name>
</gene>
<comment type="caution">
    <text evidence="1">The sequence shown here is derived from an EMBL/GenBank/DDBJ whole genome shotgun (WGS) entry which is preliminary data.</text>
</comment>
<accession>A0A2A6FCV5</accession>
<evidence type="ECO:0000313" key="2">
    <source>
        <dbReference type="Proteomes" id="UP000219182"/>
    </source>
</evidence>
<organism evidence="1 2">
    <name type="scientific">Mesorhizobium sanjuanii</name>
    <dbReference type="NCBI Taxonomy" id="2037900"/>
    <lineage>
        <taxon>Bacteria</taxon>
        <taxon>Pseudomonadati</taxon>
        <taxon>Pseudomonadota</taxon>
        <taxon>Alphaproteobacteria</taxon>
        <taxon>Hyphomicrobiales</taxon>
        <taxon>Phyllobacteriaceae</taxon>
        <taxon>Mesorhizobium</taxon>
    </lineage>
</organism>
<sequence length="88" mass="10141">MSLAREDPTLKPIPWDHWTVLPLYDCPGSTAGSGRRCFLHVAPQWFWDSDRHENNDLIRQPGSVRQVVHLERQAAPVRQIVSKCGMDY</sequence>
<dbReference type="Proteomes" id="UP000219182">
    <property type="component" value="Unassembled WGS sequence"/>
</dbReference>
<proteinExistence type="predicted"/>